<gene>
    <name evidence="7" type="ORF">AMS66_18880</name>
</gene>
<evidence type="ECO:0000256" key="2">
    <source>
        <dbReference type="ARBA" id="ARBA00022801"/>
    </source>
</evidence>
<keyword evidence="3" id="KW-0326">Glycosidase</keyword>
<dbReference type="Proteomes" id="UP000037688">
    <property type="component" value="Unassembled WGS sequence"/>
</dbReference>
<feature type="domain" description="Glycosyl hydrolases family 2 sugar binding" evidence="6">
    <location>
        <begin position="36"/>
        <end position="171"/>
    </location>
</feature>
<dbReference type="GO" id="GO:0004553">
    <property type="term" value="F:hydrolase activity, hydrolyzing O-glycosyl compounds"/>
    <property type="evidence" value="ECO:0007669"/>
    <property type="project" value="InterPro"/>
</dbReference>
<evidence type="ECO:0000259" key="6">
    <source>
        <dbReference type="Pfam" id="PF02837"/>
    </source>
</evidence>
<dbReference type="InterPro" id="IPR006102">
    <property type="entry name" value="Ig-like_GH2"/>
</dbReference>
<accession>A0A0N0C3U6</accession>
<dbReference type="InterPro" id="IPR008979">
    <property type="entry name" value="Galactose-bd-like_sf"/>
</dbReference>
<dbReference type="InterPro" id="IPR006104">
    <property type="entry name" value="Glyco_hydro_2_N"/>
</dbReference>
<comment type="caution">
    <text evidence="7">The sequence shown here is derived from an EMBL/GenBank/DDBJ whole genome shotgun (WGS) entry which is preliminary data.</text>
</comment>
<protein>
    <submittedName>
        <fullName evidence="7">Glycoside hydrolase family 2</fullName>
    </submittedName>
</protein>
<dbReference type="EMBL" id="LITU01000068">
    <property type="protein sequence ID" value="KOY14845.1"/>
    <property type="molecule type" value="Genomic_DNA"/>
</dbReference>
<feature type="domain" description="Glycoside hydrolase family 2 immunoglobulin-like beta-sandwich" evidence="4">
    <location>
        <begin position="198"/>
        <end position="309"/>
    </location>
</feature>
<organism evidence="7 8">
    <name type="scientific">Paenibacillus xylanivorans</name>
    <dbReference type="NCBI Taxonomy" id="1705561"/>
    <lineage>
        <taxon>Bacteria</taxon>
        <taxon>Bacillati</taxon>
        <taxon>Bacillota</taxon>
        <taxon>Bacilli</taxon>
        <taxon>Bacillales</taxon>
        <taxon>Paenibacillaceae</taxon>
        <taxon>Paenibacillus</taxon>
    </lineage>
</organism>
<dbReference type="Pfam" id="PF00703">
    <property type="entry name" value="Glyco_hydro_2"/>
    <property type="match status" value="1"/>
</dbReference>
<sequence>MKSGLYARDQLRTGELNIMLRQDYPRPQFVRKDWMSLNGEWEFEFDDHNKGRSENWNEGKQAFSRRIQVPFAFQSQLSGIADSNFHDNVWYKRTFDIPENFTGKRLLLHFGAVDYEASVWVNGKLVVRHEGGHTPFHADITDALLEGSNVLTVQAIDYSRDVTLPRGKQFWQEQSAQIFYTRTTGIWQSVWLEAVAPVHLQKVRLTPDIDRNEIKVTAHLQREQTDPRDWDAQDVRLRVHIAYQGEQLSEDEYRIGGRTETRTIGLHTFNEHGLGRLWSPEHPNLYDIHFTVLVDGVPVDEVDSYFGMRKISIEQGKLFLNNRPYYMKLVLDQGYFPDGNLTPPSDEAIRRDVELTKEMGFNGARKHQKIEDPRYLYWCDQLGLLVWGEMANAYDFSEQYVAQVTREWQEALERDYNHPCVVVWVPLNESWGVPHILTSKEQQYHALSMYYLTKSLDSTRPVISNDGWEMVQTDLYNIHDYEWRREVLEERYRSRENAVSALPGSRNLSVGGYHYEGQPILITEFGGIGYKKSDWEGWGYSGAENDEDFARRLHAVVQPLLNSPVVEGFCYTQLTDVEQEINGLLTYDRQPKMPMEQIRAIIEGQYPSSAGE</sequence>
<dbReference type="SUPFAM" id="SSF49785">
    <property type="entry name" value="Galactose-binding domain-like"/>
    <property type="match status" value="1"/>
</dbReference>
<comment type="similarity">
    <text evidence="1">Belongs to the glycosyl hydrolase 2 family.</text>
</comment>
<dbReference type="InterPro" id="IPR036156">
    <property type="entry name" value="Beta-gal/glucu_dom_sf"/>
</dbReference>
<evidence type="ECO:0000256" key="3">
    <source>
        <dbReference type="ARBA" id="ARBA00023295"/>
    </source>
</evidence>
<name>A0A0N0C3U6_9BACL</name>
<dbReference type="Gene3D" id="2.60.120.260">
    <property type="entry name" value="Galactose-binding domain-like"/>
    <property type="match status" value="1"/>
</dbReference>
<dbReference type="InterPro" id="IPR017853">
    <property type="entry name" value="GH"/>
</dbReference>
<evidence type="ECO:0000313" key="7">
    <source>
        <dbReference type="EMBL" id="KOY14845.1"/>
    </source>
</evidence>
<dbReference type="GO" id="GO:0005975">
    <property type="term" value="P:carbohydrate metabolic process"/>
    <property type="evidence" value="ECO:0007669"/>
    <property type="project" value="InterPro"/>
</dbReference>
<dbReference type="SUPFAM" id="SSF49303">
    <property type="entry name" value="beta-Galactosidase/glucuronidase domain"/>
    <property type="match status" value="1"/>
</dbReference>
<dbReference type="InterPro" id="IPR006103">
    <property type="entry name" value="Glyco_hydro_2_cat"/>
</dbReference>
<evidence type="ECO:0000256" key="1">
    <source>
        <dbReference type="ARBA" id="ARBA00007401"/>
    </source>
</evidence>
<dbReference type="PATRIC" id="fig|1705561.3.peg.3907"/>
<dbReference type="Gene3D" id="2.60.40.10">
    <property type="entry name" value="Immunoglobulins"/>
    <property type="match status" value="1"/>
</dbReference>
<evidence type="ECO:0000259" key="4">
    <source>
        <dbReference type="Pfam" id="PF00703"/>
    </source>
</evidence>
<feature type="domain" description="Glycoside hydrolase family 2 catalytic" evidence="5">
    <location>
        <begin position="312"/>
        <end position="601"/>
    </location>
</feature>
<dbReference type="InterPro" id="IPR051913">
    <property type="entry name" value="GH2_Domain-Containing"/>
</dbReference>
<evidence type="ECO:0000313" key="8">
    <source>
        <dbReference type="Proteomes" id="UP000037688"/>
    </source>
</evidence>
<reference evidence="7 8" key="1">
    <citation type="submission" date="2015-08" db="EMBL/GenBank/DDBJ databases">
        <title>Draft genome sequence of cellulolytic and xylanolytic Paenibacillus sp. A59, isolated from a decaying forest soil from Patagonia, Argentina.</title>
        <authorList>
            <person name="Ghio S."/>
            <person name="Caceres A.M."/>
            <person name="Talia P."/>
            <person name="Grasso D."/>
            <person name="Campos E."/>
        </authorList>
    </citation>
    <scope>NUCLEOTIDE SEQUENCE [LARGE SCALE GENOMIC DNA]</scope>
    <source>
        <strain evidence="7 8">A59</strain>
    </source>
</reference>
<dbReference type="PANTHER" id="PTHR42732:SF3">
    <property type="entry name" value="HYDROLASE"/>
    <property type="match status" value="1"/>
</dbReference>
<dbReference type="PANTHER" id="PTHR42732">
    <property type="entry name" value="BETA-GALACTOSIDASE"/>
    <property type="match status" value="1"/>
</dbReference>
<dbReference type="SUPFAM" id="SSF51445">
    <property type="entry name" value="(Trans)glycosidases"/>
    <property type="match status" value="1"/>
</dbReference>
<proteinExistence type="inferred from homology"/>
<dbReference type="Gene3D" id="3.20.20.80">
    <property type="entry name" value="Glycosidases"/>
    <property type="match status" value="1"/>
</dbReference>
<evidence type="ECO:0000259" key="5">
    <source>
        <dbReference type="Pfam" id="PF02836"/>
    </source>
</evidence>
<keyword evidence="2 7" id="KW-0378">Hydrolase</keyword>
<dbReference type="Pfam" id="PF02836">
    <property type="entry name" value="Glyco_hydro_2_C"/>
    <property type="match status" value="1"/>
</dbReference>
<dbReference type="AlphaFoldDB" id="A0A0N0C3U6"/>
<keyword evidence="8" id="KW-1185">Reference proteome</keyword>
<dbReference type="InterPro" id="IPR013783">
    <property type="entry name" value="Ig-like_fold"/>
</dbReference>
<dbReference type="Pfam" id="PF02837">
    <property type="entry name" value="Glyco_hydro_2_N"/>
    <property type="match status" value="1"/>
</dbReference>